<dbReference type="Gene3D" id="2.60.40.10">
    <property type="entry name" value="Immunoglobulins"/>
    <property type="match status" value="3"/>
</dbReference>
<organism evidence="3 4">
    <name type="scientific">Mucilaginibacter angelicae</name>
    <dbReference type="NCBI Taxonomy" id="869718"/>
    <lineage>
        <taxon>Bacteria</taxon>
        <taxon>Pseudomonadati</taxon>
        <taxon>Bacteroidota</taxon>
        <taxon>Sphingobacteriia</taxon>
        <taxon>Sphingobacteriales</taxon>
        <taxon>Sphingobacteriaceae</taxon>
        <taxon>Mucilaginibacter</taxon>
    </lineage>
</organism>
<dbReference type="Pfam" id="PF13585">
    <property type="entry name" value="CHU_C"/>
    <property type="match status" value="1"/>
</dbReference>
<evidence type="ECO:0000256" key="1">
    <source>
        <dbReference type="SAM" id="SignalP"/>
    </source>
</evidence>
<evidence type="ECO:0000313" key="4">
    <source>
        <dbReference type="Proteomes" id="UP001589828"/>
    </source>
</evidence>
<dbReference type="InterPro" id="IPR035234">
    <property type="entry name" value="IgGFc-bd_N"/>
</dbReference>
<reference evidence="3 4" key="1">
    <citation type="submission" date="2024-09" db="EMBL/GenBank/DDBJ databases">
        <authorList>
            <person name="Sun Q."/>
            <person name="Mori K."/>
        </authorList>
    </citation>
    <scope>NUCLEOTIDE SEQUENCE [LARGE SCALE GENOMIC DNA]</scope>
    <source>
        <strain evidence="3 4">NCAIM B.02415</strain>
    </source>
</reference>
<dbReference type="PROSITE" id="PS50093">
    <property type="entry name" value="PKD"/>
    <property type="match status" value="2"/>
</dbReference>
<dbReference type="Pfam" id="PF18911">
    <property type="entry name" value="PKD_4"/>
    <property type="match status" value="3"/>
</dbReference>
<dbReference type="SMART" id="SM00089">
    <property type="entry name" value="PKD"/>
    <property type="match status" value="3"/>
</dbReference>
<keyword evidence="4" id="KW-1185">Reference proteome</keyword>
<dbReference type="SUPFAM" id="SSF49299">
    <property type="entry name" value="PKD domain"/>
    <property type="match status" value="3"/>
</dbReference>
<gene>
    <name evidence="3" type="ORF">ACFFGT_11780</name>
</gene>
<dbReference type="InterPro" id="IPR022409">
    <property type="entry name" value="PKD/Chitinase_dom"/>
</dbReference>
<accession>A0ABV6L625</accession>
<dbReference type="PANTHER" id="PTHR46534:SF1">
    <property type="entry name" value="IGGFC-BINDING PROTEIN N-TERMINAL DOMAIN-CONTAINING PROTEIN"/>
    <property type="match status" value="1"/>
</dbReference>
<feature type="chain" id="PRO_5045494762" evidence="1">
    <location>
        <begin position="26"/>
        <end position="1178"/>
    </location>
</feature>
<dbReference type="InterPro" id="IPR026341">
    <property type="entry name" value="T9SS_type_B"/>
</dbReference>
<dbReference type="InterPro" id="IPR035986">
    <property type="entry name" value="PKD_dom_sf"/>
</dbReference>
<dbReference type="Pfam" id="PF17517">
    <property type="entry name" value="IgGFc_binding"/>
    <property type="match status" value="1"/>
</dbReference>
<sequence>MSRINFLRALGLAFAFICFVVCTYAQGSSNQGTEFYTAYIDHIDGAAGSPNALGRGSQMELYITADVNTTVTVGVADDSSPSTYQVNANNILTVDIPPSAFIGGQGQFLKGIHITSLKPIAVYAHIFAENVSGATLLLPVNTLGKDYLSINYKQISNSNNGTKNNEGVPSYSTFAVIATEDNTTVEITPSQALLNGIPANQAFTINLKKGEVYQGLSATDLTGTRIRSIVSATGACKKIAVFSGSSKISIGCQGDKGSSDNLFQQVYPLAVWGKNYITAPLKTRNYDILRIVLSSPDTKVTVNGAAPQGGLINGLYYEFTSTATNIISADKPIQVVQYAVTQGEGLNCQLINGDIGDPEMIYLTPIEQTLDHVTLNSTHNYLIQNNFINVIIKTAAVPTFSLDGQPYTQFSAVPNSVYSYAQISVSAGVHNIKASDGFNAIAYGFGKTESYGYAAGTNLKNLNEFIALLNPADHTTQANGCTDTHYKLQLTLPFQTNKISWDFKDGSPAVVINNPIPTGSIIKDSKVLYTYEYPKDEVFIDGDYSVVATVFNPIADECGSNEDIEFDFNISVPPVVKFSYANTCFGGDVQFTDQSTSGTRQIKTWKWDFGDGITDVVQNPVHKYAQPGDYMVTLFVTNENGCGGASDPIKIHISQLPVASFSYSSPGCAGQDVTFTDNSTSVEGDIVSWQWDFGDGTPVETLTSKNPFNHTYNTPGDYLVKLTVTNSNGCTSNITPLHVNIYPVPVVDFLLPDACEDDFAQFTDQSTIADATEADFTYEWNFGDPNATAGNANIAYGKNPKHKFLAGNYQVTLKVTSKYGCSFTSAPKLLTINGSNPKAVVVVQDPSGLCSAQEVFFKNQSSVNFGEITRLEVTYDRSDPSTMVVYDHPAFGMQLRHKYPLFTTGSRQVTLKAIAYSGTSCSDVAEIPFTLKASPTVTFDQAPVFCIESEPKKLVPNLLGPAGSGVFSGTGISTDGVFNPAVSGAGVFDISYIYTTQDACADTVIQQIKVDASPVVSLGADFTMLEGAKHVLKPVVNDNNLTYKWTPATGLDHDDVANPVASPAQDVTYQVVVTSGHGCQAMASVSVKVLKFLVVPNVFTPNGDGVNDFWDVKNLESYPNNKVEVYNRYGERVYSSIGYSVPWDGRYNGSYLPPGTYYYIIDPKNGREVIAGNVTIIK</sequence>
<dbReference type="CDD" id="cd00146">
    <property type="entry name" value="PKD"/>
    <property type="match status" value="3"/>
</dbReference>
<feature type="domain" description="PKD" evidence="2">
    <location>
        <begin position="656"/>
        <end position="729"/>
    </location>
</feature>
<evidence type="ECO:0000259" key="2">
    <source>
        <dbReference type="PROSITE" id="PS50093"/>
    </source>
</evidence>
<feature type="domain" description="PKD" evidence="2">
    <location>
        <begin position="588"/>
        <end position="641"/>
    </location>
</feature>
<feature type="signal peptide" evidence="1">
    <location>
        <begin position="1"/>
        <end position="25"/>
    </location>
</feature>
<dbReference type="EMBL" id="JBHLTS010000021">
    <property type="protein sequence ID" value="MFC0514886.1"/>
    <property type="molecule type" value="Genomic_DNA"/>
</dbReference>
<proteinExistence type="predicted"/>
<name>A0ABV6L625_9SPHI</name>
<evidence type="ECO:0000313" key="3">
    <source>
        <dbReference type="EMBL" id="MFC0514886.1"/>
    </source>
</evidence>
<protein>
    <submittedName>
        <fullName evidence="3">PKD domain-containing protein</fullName>
    </submittedName>
</protein>
<dbReference type="RefSeq" id="WP_377022729.1">
    <property type="nucleotide sequence ID" value="NZ_JBHLTS010000021.1"/>
</dbReference>
<dbReference type="Proteomes" id="UP001589828">
    <property type="component" value="Unassembled WGS sequence"/>
</dbReference>
<keyword evidence="1" id="KW-0732">Signal</keyword>
<dbReference type="PANTHER" id="PTHR46534">
    <property type="entry name" value="IGGFC_BINDING DOMAIN-CONTAINING PROTEIN"/>
    <property type="match status" value="1"/>
</dbReference>
<dbReference type="NCBIfam" id="TIGR04131">
    <property type="entry name" value="Bac_Flav_CTERM"/>
    <property type="match status" value="1"/>
</dbReference>
<dbReference type="InterPro" id="IPR000601">
    <property type="entry name" value="PKD_dom"/>
</dbReference>
<comment type="caution">
    <text evidence="3">The sequence shown here is derived from an EMBL/GenBank/DDBJ whole genome shotgun (WGS) entry which is preliminary data.</text>
</comment>
<dbReference type="InterPro" id="IPR013783">
    <property type="entry name" value="Ig-like_fold"/>
</dbReference>